<evidence type="ECO:0000256" key="1">
    <source>
        <dbReference type="SAM" id="MobiDB-lite"/>
    </source>
</evidence>
<feature type="region of interest" description="Disordered" evidence="1">
    <location>
        <begin position="21"/>
        <end position="79"/>
    </location>
</feature>
<comment type="caution">
    <text evidence="3">The sequence shown here is derived from an EMBL/GenBank/DDBJ whole genome shotgun (WGS) entry which is preliminary data.</text>
</comment>
<accession>A0A8S1HFI8</accession>
<evidence type="ECO:0000313" key="3">
    <source>
        <dbReference type="EMBL" id="CAD6192110.1"/>
    </source>
</evidence>
<keyword evidence="2" id="KW-0472">Membrane</keyword>
<feature type="compositionally biased region" description="Polar residues" evidence="1">
    <location>
        <begin position="52"/>
        <end position="79"/>
    </location>
</feature>
<feature type="transmembrane region" description="Helical" evidence="2">
    <location>
        <begin position="108"/>
        <end position="131"/>
    </location>
</feature>
<feature type="compositionally biased region" description="Polar residues" evidence="1">
    <location>
        <begin position="21"/>
        <end position="43"/>
    </location>
</feature>
<dbReference type="AlphaFoldDB" id="A0A8S1HFI8"/>
<proteinExistence type="predicted"/>
<keyword evidence="4" id="KW-1185">Reference proteome</keyword>
<gene>
    <name evidence="3" type="ORF">CAUJ_LOCUS8029</name>
</gene>
<keyword evidence="2" id="KW-0812">Transmembrane</keyword>
<organism evidence="3 4">
    <name type="scientific">Caenorhabditis auriculariae</name>
    <dbReference type="NCBI Taxonomy" id="2777116"/>
    <lineage>
        <taxon>Eukaryota</taxon>
        <taxon>Metazoa</taxon>
        <taxon>Ecdysozoa</taxon>
        <taxon>Nematoda</taxon>
        <taxon>Chromadorea</taxon>
        <taxon>Rhabditida</taxon>
        <taxon>Rhabditina</taxon>
        <taxon>Rhabditomorpha</taxon>
        <taxon>Rhabditoidea</taxon>
        <taxon>Rhabditidae</taxon>
        <taxon>Peloderinae</taxon>
        <taxon>Caenorhabditis</taxon>
    </lineage>
</organism>
<dbReference type="Proteomes" id="UP000835052">
    <property type="component" value="Unassembled WGS sequence"/>
</dbReference>
<name>A0A8S1HFI8_9PELO</name>
<evidence type="ECO:0000313" key="4">
    <source>
        <dbReference type="Proteomes" id="UP000835052"/>
    </source>
</evidence>
<evidence type="ECO:0000256" key="2">
    <source>
        <dbReference type="SAM" id="Phobius"/>
    </source>
</evidence>
<dbReference type="EMBL" id="CAJGYM010000025">
    <property type="protein sequence ID" value="CAD6192110.1"/>
    <property type="molecule type" value="Genomic_DNA"/>
</dbReference>
<protein>
    <submittedName>
        <fullName evidence="3">Uncharacterized protein</fullName>
    </submittedName>
</protein>
<sequence length="176" mass="20100">MFLQLIGASLCNQSANNLTGQWSAENGTTPSTHSWVSSSQPGTSPLAESKTPRNTTKPKNGSDSFFPKNTTSKPTITRISTQKYVLHPEEVKKVREKYSKQSEANRRFWKICVGVVSFAVVVGLGQIIFLFRTNIRLSREKKNQREYFRRSAQTENNQRTVDDFENRFVPEFLPHQ</sequence>
<keyword evidence="2" id="KW-1133">Transmembrane helix</keyword>
<reference evidence="3" key="1">
    <citation type="submission" date="2020-10" db="EMBL/GenBank/DDBJ databases">
        <authorList>
            <person name="Kikuchi T."/>
        </authorList>
    </citation>
    <scope>NUCLEOTIDE SEQUENCE</scope>
    <source>
        <strain evidence="3">NKZ352</strain>
    </source>
</reference>